<feature type="domain" description="3-hydroxyisobutyrate dehydrogenase-like NAD-binding" evidence="6">
    <location>
        <begin position="188"/>
        <end position="311"/>
    </location>
</feature>
<name>A0A4V4N9Y7_9PEZI</name>
<dbReference type="Gene3D" id="3.40.50.720">
    <property type="entry name" value="NAD(P)-binding Rossmann-like Domain"/>
    <property type="match status" value="1"/>
</dbReference>
<dbReference type="InterPro" id="IPR013328">
    <property type="entry name" value="6PGD_dom2"/>
</dbReference>
<keyword evidence="2" id="KW-0560">Oxidoreductase</keyword>
<dbReference type="SUPFAM" id="SSF51735">
    <property type="entry name" value="NAD(P)-binding Rossmann-fold domains"/>
    <property type="match status" value="1"/>
</dbReference>
<dbReference type="GO" id="GO:0016491">
    <property type="term" value="F:oxidoreductase activity"/>
    <property type="evidence" value="ECO:0007669"/>
    <property type="project" value="UniProtKB-KW"/>
</dbReference>
<sequence>MDNSRKADQPTPHPRLGWIGLGSMGIGMATNLQKHLSKLGAPNLQYHNRTMSRGDPLAEIGGVARPEVEDLVSTTDIIFMSLSDDAAVDATLDAILGAAAALDLTDKIIVDTSTAHPLTSAKSRDRLAERNAQFVAAPVFGASPVAAEGKLLWIVAGPHDAVEDISPFVVGVMGRGVIRLGEDVQQSSMMKTAGNFMTAGMMELVAEAHVFAEKTGLGTDAMERLIEQQYGPLALSMSKRMTTGAYMPPRGARPWSDLTLALKDVGHGIDCAEKVGTRLEIGEVVLRHLSEAKSFSDAEGRPLDSSSMYGVLRRESDLPFETELVLKRDSSGV</sequence>
<dbReference type="InterPro" id="IPR008927">
    <property type="entry name" value="6-PGluconate_DH-like_C_sf"/>
</dbReference>
<gene>
    <name evidence="7" type="ORF">CH35J_012164</name>
</gene>
<dbReference type="AlphaFoldDB" id="A0A4V4N9Y7"/>
<dbReference type="GO" id="GO:0050661">
    <property type="term" value="F:NADP binding"/>
    <property type="evidence" value="ECO:0007669"/>
    <property type="project" value="InterPro"/>
</dbReference>
<dbReference type="InterPro" id="IPR036291">
    <property type="entry name" value="NAD(P)-bd_dom_sf"/>
</dbReference>
<evidence type="ECO:0000256" key="3">
    <source>
        <dbReference type="ARBA" id="ARBA00023027"/>
    </source>
</evidence>
<accession>A0A4V4N9Y7</accession>
<dbReference type="Gene3D" id="1.10.1040.10">
    <property type="entry name" value="N-(1-d-carboxylethyl)-l-norvaline Dehydrogenase, domain 2"/>
    <property type="match status" value="1"/>
</dbReference>
<dbReference type="Pfam" id="PF14833">
    <property type="entry name" value="NAD_binding_11"/>
    <property type="match status" value="1"/>
</dbReference>
<evidence type="ECO:0000256" key="2">
    <source>
        <dbReference type="ARBA" id="ARBA00023002"/>
    </source>
</evidence>
<evidence type="ECO:0000313" key="8">
    <source>
        <dbReference type="Proteomes" id="UP000305883"/>
    </source>
</evidence>
<dbReference type="InterPro" id="IPR006115">
    <property type="entry name" value="6PGDH_NADP-bd"/>
</dbReference>
<proteinExistence type="inferred from homology"/>
<dbReference type="InterPro" id="IPR015815">
    <property type="entry name" value="HIBADH-related"/>
</dbReference>
<dbReference type="PANTHER" id="PTHR43580:SF8">
    <property type="entry name" value="6-PHOSPHOGLUCONATE DEHYDROGENASE NADP-BINDING DOMAIN-CONTAINING PROTEIN-RELATED"/>
    <property type="match status" value="1"/>
</dbReference>
<keyword evidence="3" id="KW-0520">NAD</keyword>
<dbReference type="Pfam" id="PF03446">
    <property type="entry name" value="NAD_binding_2"/>
    <property type="match status" value="1"/>
</dbReference>
<evidence type="ECO:0000256" key="4">
    <source>
        <dbReference type="PIRSR" id="PIRSR000103-1"/>
    </source>
</evidence>
<dbReference type="InterPro" id="IPR029154">
    <property type="entry name" value="HIBADH-like_NADP-bd"/>
</dbReference>
<dbReference type="SUPFAM" id="SSF48179">
    <property type="entry name" value="6-phosphogluconate dehydrogenase C-terminal domain-like"/>
    <property type="match status" value="1"/>
</dbReference>
<dbReference type="Proteomes" id="UP000305883">
    <property type="component" value="Unassembled WGS sequence"/>
</dbReference>
<evidence type="ECO:0000259" key="5">
    <source>
        <dbReference type="Pfam" id="PF03446"/>
    </source>
</evidence>
<comment type="similarity">
    <text evidence="1">Belongs to the HIBADH-related family. NP60 subfamily.</text>
</comment>
<feature type="domain" description="6-phosphogluconate dehydrogenase NADP-binding" evidence="5">
    <location>
        <begin position="16"/>
        <end position="176"/>
    </location>
</feature>
<dbReference type="OrthoDB" id="435038at2759"/>
<comment type="caution">
    <text evidence="7">The sequence shown here is derived from an EMBL/GenBank/DDBJ whole genome shotgun (WGS) entry which is preliminary data.</text>
</comment>
<dbReference type="GO" id="GO:0051287">
    <property type="term" value="F:NAD binding"/>
    <property type="evidence" value="ECO:0007669"/>
    <property type="project" value="InterPro"/>
</dbReference>
<feature type="active site" evidence="4">
    <location>
        <position position="191"/>
    </location>
</feature>
<reference evidence="7 8" key="1">
    <citation type="journal article" date="2019" name="Genome Biol. Evol.">
        <title>Genomic Plasticity Mediated by Transposable Elements in the Plant Pathogenic Fungus Colletotrichum higginsianum.</title>
        <authorList>
            <person name="Tsushima A."/>
            <person name="Gan P."/>
            <person name="Kumakura N."/>
            <person name="Narusaka M."/>
            <person name="Takano Y."/>
            <person name="Narusaka Y."/>
            <person name="Shirasu K."/>
        </authorList>
    </citation>
    <scope>NUCLEOTIDE SEQUENCE [LARGE SCALE GENOMIC DNA]</scope>
    <source>
        <strain evidence="7 8">MAFF305635-RFP</strain>
    </source>
</reference>
<evidence type="ECO:0000259" key="6">
    <source>
        <dbReference type="Pfam" id="PF14833"/>
    </source>
</evidence>
<dbReference type="EMBL" id="MWPZ01000012">
    <property type="protein sequence ID" value="TIC90153.1"/>
    <property type="molecule type" value="Genomic_DNA"/>
</dbReference>
<dbReference type="PIRSF" id="PIRSF000103">
    <property type="entry name" value="HIBADH"/>
    <property type="match status" value="1"/>
</dbReference>
<evidence type="ECO:0000256" key="1">
    <source>
        <dbReference type="ARBA" id="ARBA00007598"/>
    </source>
</evidence>
<dbReference type="InterPro" id="IPR051265">
    <property type="entry name" value="HIBADH-related_NP60_sf"/>
</dbReference>
<organism evidence="7 8">
    <name type="scientific">Colletotrichum higginsianum</name>
    <dbReference type="NCBI Taxonomy" id="80884"/>
    <lineage>
        <taxon>Eukaryota</taxon>
        <taxon>Fungi</taxon>
        <taxon>Dikarya</taxon>
        <taxon>Ascomycota</taxon>
        <taxon>Pezizomycotina</taxon>
        <taxon>Sordariomycetes</taxon>
        <taxon>Hypocreomycetidae</taxon>
        <taxon>Glomerellales</taxon>
        <taxon>Glomerellaceae</taxon>
        <taxon>Colletotrichum</taxon>
        <taxon>Colletotrichum destructivum species complex</taxon>
    </lineage>
</organism>
<protein>
    <submittedName>
        <fullName evidence="7">Glyoxylate/succinic semialdehyde reductase 2, chloroplastic</fullName>
    </submittedName>
</protein>
<dbReference type="PANTHER" id="PTHR43580">
    <property type="entry name" value="OXIDOREDUCTASE GLYR1-RELATED"/>
    <property type="match status" value="1"/>
</dbReference>
<evidence type="ECO:0000313" key="7">
    <source>
        <dbReference type="EMBL" id="TIC90153.1"/>
    </source>
</evidence>